<dbReference type="OrthoDB" id="10501812at2759"/>
<gene>
    <name evidence="3" type="ORF">AWC38_SpisGene19910</name>
</gene>
<feature type="compositionally biased region" description="Basic and acidic residues" evidence="1">
    <location>
        <begin position="127"/>
        <end position="147"/>
    </location>
</feature>
<dbReference type="AlphaFoldDB" id="A0A2B4RF97"/>
<feature type="compositionally biased region" description="Acidic residues" evidence="1">
    <location>
        <begin position="116"/>
        <end position="126"/>
    </location>
</feature>
<feature type="signal peptide" evidence="2">
    <location>
        <begin position="1"/>
        <end position="19"/>
    </location>
</feature>
<feature type="chain" id="PRO_5012270511" description="Replicase polyprotein 1a" evidence="2">
    <location>
        <begin position="20"/>
        <end position="184"/>
    </location>
</feature>
<sequence>MRVVISALILCCAVMNDDTQLYLAFSPAVQGEDEAALNAMRDCTHDLRNWMIEDRLMLNDDNTELLLIAFGRPFELLDEKHVSKRNDPEKDSILVMRADEGIHSSERGDESYVKEPEEDEEEDEEESPRGDKASSGEEDQSENHEAADNATDTDNDHDKNEHDDEDDNDDDDNDDDDDDDEDED</sequence>
<dbReference type="Proteomes" id="UP000225706">
    <property type="component" value="Unassembled WGS sequence"/>
</dbReference>
<evidence type="ECO:0000256" key="1">
    <source>
        <dbReference type="SAM" id="MobiDB-lite"/>
    </source>
</evidence>
<feature type="compositionally biased region" description="Acidic residues" evidence="1">
    <location>
        <begin position="163"/>
        <end position="184"/>
    </location>
</feature>
<evidence type="ECO:0000313" key="4">
    <source>
        <dbReference type="Proteomes" id="UP000225706"/>
    </source>
</evidence>
<keyword evidence="2" id="KW-0732">Signal</keyword>
<feature type="region of interest" description="Disordered" evidence="1">
    <location>
        <begin position="83"/>
        <end position="184"/>
    </location>
</feature>
<evidence type="ECO:0008006" key="5">
    <source>
        <dbReference type="Google" id="ProtNLM"/>
    </source>
</evidence>
<name>A0A2B4RF97_STYPI</name>
<dbReference type="EMBL" id="LSMT01000603">
    <property type="protein sequence ID" value="PFX15846.1"/>
    <property type="molecule type" value="Genomic_DNA"/>
</dbReference>
<comment type="caution">
    <text evidence="3">The sequence shown here is derived from an EMBL/GenBank/DDBJ whole genome shotgun (WGS) entry which is preliminary data.</text>
</comment>
<proteinExistence type="predicted"/>
<reference evidence="4" key="1">
    <citation type="journal article" date="2017" name="bioRxiv">
        <title>Comparative analysis of the genomes of Stylophora pistillata and Acropora digitifera provides evidence for extensive differences between species of corals.</title>
        <authorList>
            <person name="Voolstra C.R."/>
            <person name="Li Y."/>
            <person name="Liew Y.J."/>
            <person name="Baumgarten S."/>
            <person name="Zoccola D."/>
            <person name="Flot J.-F."/>
            <person name="Tambutte S."/>
            <person name="Allemand D."/>
            <person name="Aranda M."/>
        </authorList>
    </citation>
    <scope>NUCLEOTIDE SEQUENCE [LARGE SCALE GENOMIC DNA]</scope>
</reference>
<accession>A0A2B4RF97</accession>
<organism evidence="3 4">
    <name type="scientific">Stylophora pistillata</name>
    <name type="common">Smooth cauliflower coral</name>
    <dbReference type="NCBI Taxonomy" id="50429"/>
    <lineage>
        <taxon>Eukaryota</taxon>
        <taxon>Metazoa</taxon>
        <taxon>Cnidaria</taxon>
        <taxon>Anthozoa</taxon>
        <taxon>Hexacorallia</taxon>
        <taxon>Scleractinia</taxon>
        <taxon>Astrocoeniina</taxon>
        <taxon>Pocilloporidae</taxon>
        <taxon>Stylophora</taxon>
    </lineage>
</organism>
<keyword evidence="4" id="KW-1185">Reference proteome</keyword>
<evidence type="ECO:0000256" key="2">
    <source>
        <dbReference type="SAM" id="SignalP"/>
    </source>
</evidence>
<evidence type="ECO:0000313" key="3">
    <source>
        <dbReference type="EMBL" id="PFX15846.1"/>
    </source>
</evidence>
<feature type="compositionally biased region" description="Basic and acidic residues" evidence="1">
    <location>
        <begin position="83"/>
        <end position="115"/>
    </location>
</feature>
<protein>
    <recommendedName>
        <fullName evidence="5">Replicase polyprotein 1a</fullName>
    </recommendedName>
</protein>